<dbReference type="RefSeq" id="WP_048195824.1">
    <property type="nucleotide sequence ID" value="NZ_CAAGSM010000004.1"/>
</dbReference>
<feature type="transmembrane region" description="Helical" evidence="6">
    <location>
        <begin position="297"/>
        <end position="317"/>
    </location>
</feature>
<evidence type="ECO:0000256" key="6">
    <source>
        <dbReference type="SAM" id="Phobius"/>
    </source>
</evidence>
<evidence type="ECO:0000256" key="2">
    <source>
        <dbReference type="ARBA" id="ARBA00022475"/>
    </source>
</evidence>
<comment type="subcellular location">
    <subcellularLocation>
        <location evidence="1">Cell membrane</location>
        <topology evidence="1">Multi-pass membrane protein</topology>
    </subcellularLocation>
</comment>
<evidence type="ECO:0000313" key="7">
    <source>
        <dbReference type="EMBL" id="KGK98393.1"/>
    </source>
</evidence>
<comment type="caution">
    <text evidence="7">The sequence shown here is derived from an EMBL/GenBank/DDBJ whole genome shotgun (WGS) entry which is preliminary data.</text>
</comment>
<feature type="transmembrane region" description="Helical" evidence="6">
    <location>
        <begin position="44"/>
        <end position="70"/>
    </location>
</feature>
<accession>A0A099T2J5</accession>
<keyword evidence="5 6" id="KW-0472">Membrane</keyword>
<gene>
    <name evidence="7" type="ORF">LI82_11860</name>
</gene>
<dbReference type="InterPro" id="IPR050833">
    <property type="entry name" value="Poly_Biosynth_Transport"/>
</dbReference>
<dbReference type="PANTHER" id="PTHR30250:SF11">
    <property type="entry name" value="O-ANTIGEN TRANSPORTER-RELATED"/>
    <property type="match status" value="1"/>
</dbReference>
<dbReference type="GO" id="GO:0005886">
    <property type="term" value="C:plasma membrane"/>
    <property type="evidence" value="ECO:0007669"/>
    <property type="project" value="UniProtKB-SubCell"/>
</dbReference>
<reference evidence="7 8" key="1">
    <citation type="submission" date="2014-09" db="EMBL/GenBank/DDBJ databases">
        <title>Draft genome sequence of an obligately methylotrophic methanogen, Methanococcoides methylutens, isolated from marine sediment.</title>
        <authorList>
            <person name="Guan Y."/>
            <person name="Ngugi D.K."/>
            <person name="Blom J."/>
            <person name="Ali S."/>
            <person name="Ferry J.G."/>
            <person name="Stingl U."/>
        </authorList>
    </citation>
    <scope>NUCLEOTIDE SEQUENCE [LARGE SCALE GENOMIC DNA]</scope>
    <source>
        <strain evidence="7 8">DSM 2657</strain>
    </source>
</reference>
<dbReference type="EMBL" id="JRHO01000014">
    <property type="protein sequence ID" value="KGK98393.1"/>
    <property type="molecule type" value="Genomic_DNA"/>
</dbReference>
<sequence>MSNHKLFAQRVGLVGVTNLLLGLSGIILLPILTKNISIEDYGAWAQVLVTIGIVPATVMLGLSYTMVRFLPSAKEREEKQEIFYSIFFLVLIASLVATTLIYAFSSTLASVLFNGDIAIVKILSLIVFIECLNNLFFNYFRATQQIKKYSSLLFIQTCLFLILVAFFIFMGAGLFGALIGLLLKGLIIFLISGYSIVLEIGIKYPRFIYLKEFLIFGLPTIPGNLSSWVVNSSDRYVIGIFLGAAFVGYYSPGYSLGNMIRMFVTPLSFILPAVLSKHYDDNNLREVQTILSYSLKCFLTFSIPAVFGISLLSKPLLTILSTSEIAEQGYLITPFIAVSMLFSGSYSIITQIIIMEKKTKITGIIWILSAALNLGLNFVLIPYIGIIGAAVATLFAFAVCFASTSYFSFKLFKFNIDFVYIFKCLFASLVMCFVIIEFNPSGTFDVLATIAVSVVVYFVLLGLLKGFKKDEIMFFKNMLNP</sequence>
<feature type="transmembrane region" description="Helical" evidence="6">
    <location>
        <begin position="82"/>
        <end position="105"/>
    </location>
</feature>
<dbReference type="Pfam" id="PF13440">
    <property type="entry name" value="Polysacc_synt_3"/>
    <property type="match status" value="1"/>
</dbReference>
<keyword evidence="2" id="KW-1003">Cell membrane</keyword>
<feature type="transmembrane region" description="Helical" evidence="6">
    <location>
        <begin position="152"/>
        <end position="175"/>
    </location>
</feature>
<feature type="transmembrane region" description="Helical" evidence="6">
    <location>
        <begin position="442"/>
        <end position="464"/>
    </location>
</feature>
<feature type="transmembrane region" description="Helical" evidence="6">
    <location>
        <begin position="181"/>
        <end position="202"/>
    </location>
</feature>
<protein>
    <submittedName>
        <fullName evidence="7">Polysaccharide biosynthesis protein</fullName>
    </submittedName>
</protein>
<evidence type="ECO:0000256" key="4">
    <source>
        <dbReference type="ARBA" id="ARBA00022989"/>
    </source>
</evidence>
<feature type="transmembrane region" description="Helical" evidence="6">
    <location>
        <begin position="117"/>
        <end position="140"/>
    </location>
</feature>
<feature type="transmembrane region" description="Helical" evidence="6">
    <location>
        <begin position="12"/>
        <end position="32"/>
    </location>
</feature>
<evidence type="ECO:0000313" key="8">
    <source>
        <dbReference type="Proteomes" id="UP000029859"/>
    </source>
</evidence>
<evidence type="ECO:0000256" key="5">
    <source>
        <dbReference type="ARBA" id="ARBA00023136"/>
    </source>
</evidence>
<evidence type="ECO:0000256" key="3">
    <source>
        <dbReference type="ARBA" id="ARBA00022692"/>
    </source>
</evidence>
<dbReference type="AlphaFoldDB" id="A0A099T2J5"/>
<proteinExistence type="predicted"/>
<keyword evidence="3 6" id="KW-0812">Transmembrane</keyword>
<name>A0A099T2J5_METMT</name>
<feature type="transmembrane region" description="Helical" evidence="6">
    <location>
        <begin position="418"/>
        <end position="436"/>
    </location>
</feature>
<dbReference type="Proteomes" id="UP000029859">
    <property type="component" value="Unassembled WGS sequence"/>
</dbReference>
<organism evidence="7 8">
    <name type="scientific">Methanococcoides methylutens</name>
    <dbReference type="NCBI Taxonomy" id="2226"/>
    <lineage>
        <taxon>Archaea</taxon>
        <taxon>Methanobacteriati</taxon>
        <taxon>Methanobacteriota</taxon>
        <taxon>Stenosarchaea group</taxon>
        <taxon>Methanomicrobia</taxon>
        <taxon>Methanosarcinales</taxon>
        <taxon>Methanosarcinaceae</taxon>
        <taxon>Methanococcoides</taxon>
    </lineage>
</organism>
<evidence type="ECO:0000256" key="1">
    <source>
        <dbReference type="ARBA" id="ARBA00004651"/>
    </source>
</evidence>
<feature type="transmembrane region" description="Helical" evidence="6">
    <location>
        <begin position="329"/>
        <end position="349"/>
    </location>
</feature>
<dbReference type="PANTHER" id="PTHR30250">
    <property type="entry name" value="PST FAMILY PREDICTED COLANIC ACID TRANSPORTER"/>
    <property type="match status" value="1"/>
</dbReference>
<dbReference type="OrthoDB" id="112053at2157"/>
<keyword evidence="8" id="KW-1185">Reference proteome</keyword>
<feature type="transmembrane region" description="Helical" evidence="6">
    <location>
        <begin position="361"/>
        <end position="380"/>
    </location>
</feature>
<keyword evidence="4 6" id="KW-1133">Transmembrane helix</keyword>
<feature type="transmembrane region" description="Helical" evidence="6">
    <location>
        <begin position="386"/>
        <end position="406"/>
    </location>
</feature>
<feature type="transmembrane region" description="Helical" evidence="6">
    <location>
        <begin position="236"/>
        <end position="252"/>
    </location>
</feature>